<gene>
    <name evidence="1" type="ORF">DPMN_068066</name>
</gene>
<evidence type="ECO:0000313" key="1">
    <source>
        <dbReference type="EMBL" id="KAH3708611.1"/>
    </source>
</evidence>
<dbReference type="AlphaFoldDB" id="A0A9D3Z0E4"/>
<dbReference type="Proteomes" id="UP000828390">
    <property type="component" value="Unassembled WGS sequence"/>
</dbReference>
<proteinExistence type="predicted"/>
<reference evidence="1" key="1">
    <citation type="journal article" date="2019" name="bioRxiv">
        <title>The Genome of the Zebra Mussel, Dreissena polymorpha: A Resource for Invasive Species Research.</title>
        <authorList>
            <person name="McCartney M.A."/>
            <person name="Auch B."/>
            <person name="Kono T."/>
            <person name="Mallez S."/>
            <person name="Zhang Y."/>
            <person name="Obille A."/>
            <person name="Becker A."/>
            <person name="Abrahante J.E."/>
            <person name="Garbe J."/>
            <person name="Badalamenti J.P."/>
            <person name="Herman A."/>
            <person name="Mangelson H."/>
            <person name="Liachko I."/>
            <person name="Sullivan S."/>
            <person name="Sone E.D."/>
            <person name="Koren S."/>
            <person name="Silverstein K.A.T."/>
            <person name="Beckman K.B."/>
            <person name="Gohl D.M."/>
        </authorList>
    </citation>
    <scope>NUCLEOTIDE SEQUENCE</scope>
    <source>
        <strain evidence="1">Duluth1</strain>
        <tissue evidence="1">Whole animal</tissue>
    </source>
</reference>
<accession>A0A9D3Z0E4</accession>
<organism evidence="1 2">
    <name type="scientific">Dreissena polymorpha</name>
    <name type="common">Zebra mussel</name>
    <name type="synonym">Mytilus polymorpha</name>
    <dbReference type="NCBI Taxonomy" id="45954"/>
    <lineage>
        <taxon>Eukaryota</taxon>
        <taxon>Metazoa</taxon>
        <taxon>Spiralia</taxon>
        <taxon>Lophotrochozoa</taxon>
        <taxon>Mollusca</taxon>
        <taxon>Bivalvia</taxon>
        <taxon>Autobranchia</taxon>
        <taxon>Heteroconchia</taxon>
        <taxon>Euheterodonta</taxon>
        <taxon>Imparidentia</taxon>
        <taxon>Neoheterodontei</taxon>
        <taxon>Myida</taxon>
        <taxon>Dreissenoidea</taxon>
        <taxon>Dreissenidae</taxon>
        <taxon>Dreissena</taxon>
    </lineage>
</organism>
<name>A0A9D3Z0E4_DREPO</name>
<sequence>MNDAKVITFPKPKTQVEKCLRWIKACGRPHEQLNVTKIDVNKVVCFSVYKIHIHFKWRDNWHCFRLKIPI</sequence>
<keyword evidence="2" id="KW-1185">Reference proteome</keyword>
<dbReference type="EMBL" id="JAIWYP010000014">
    <property type="protein sequence ID" value="KAH3708611.1"/>
    <property type="molecule type" value="Genomic_DNA"/>
</dbReference>
<protein>
    <submittedName>
        <fullName evidence="1">Uncharacterized protein</fullName>
    </submittedName>
</protein>
<comment type="caution">
    <text evidence="1">The sequence shown here is derived from an EMBL/GenBank/DDBJ whole genome shotgun (WGS) entry which is preliminary data.</text>
</comment>
<reference evidence="1" key="2">
    <citation type="submission" date="2020-11" db="EMBL/GenBank/DDBJ databases">
        <authorList>
            <person name="McCartney M.A."/>
            <person name="Auch B."/>
            <person name="Kono T."/>
            <person name="Mallez S."/>
            <person name="Becker A."/>
            <person name="Gohl D.M."/>
            <person name="Silverstein K.A.T."/>
            <person name="Koren S."/>
            <person name="Bechman K.B."/>
            <person name="Herman A."/>
            <person name="Abrahante J.E."/>
            <person name="Garbe J."/>
        </authorList>
    </citation>
    <scope>NUCLEOTIDE SEQUENCE</scope>
    <source>
        <strain evidence="1">Duluth1</strain>
        <tissue evidence="1">Whole animal</tissue>
    </source>
</reference>
<evidence type="ECO:0000313" key="2">
    <source>
        <dbReference type="Proteomes" id="UP000828390"/>
    </source>
</evidence>